<feature type="binding site" evidence="7">
    <location>
        <position position="111"/>
    </location>
    <ligand>
        <name>FMN</name>
        <dbReference type="ChEBI" id="CHEBI:58210"/>
    </ligand>
</feature>
<feature type="binding site" evidence="7">
    <location>
        <position position="256"/>
    </location>
    <ligand>
        <name>FMN</name>
        <dbReference type="ChEBI" id="CHEBI:58210"/>
    </ligand>
</feature>
<feature type="domain" description="FMN hydroxy acid dehydrogenase" evidence="8">
    <location>
        <begin position="3"/>
        <end position="385"/>
    </location>
</feature>
<keyword evidence="10" id="KW-1185">Reference proteome</keyword>
<feature type="binding site" evidence="7">
    <location>
        <position position="278"/>
    </location>
    <ligand>
        <name>FMN</name>
        <dbReference type="ChEBI" id="CHEBI:58210"/>
    </ligand>
</feature>
<dbReference type="PIRSF" id="PIRSF000138">
    <property type="entry name" value="Al-hdrx_acd_dh"/>
    <property type="match status" value="1"/>
</dbReference>
<accession>A0A4Z0FBK0</accession>
<feature type="binding site" evidence="7">
    <location>
        <position position="29"/>
    </location>
    <ligand>
        <name>glyoxylate</name>
        <dbReference type="ChEBI" id="CHEBI:36655"/>
    </ligand>
</feature>
<name>A0A4Z0FBK0_9GAMM</name>
<dbReference type="Gene3D" id="3.20.20.70">
    <property type="entry name" value="Aldolase class I"/>
    <property type="match status" value="1"/>
</dbReference>
<comment type="cofactor">
    <cofactor evidence="1">
        <name>FMN</name>
        <dbReference type="ChEBI" id="CHEBI:58210"/>
    </cofactor>
</comment>
<organism evidence="9 10">
    <name type="scientific">Candidatus Macondimonas diazotrophica</name>
    <dbReference type="NCBI Taxonomy" id="2305248"/>
    <lineage>
        <taxon>Bacteria</taxon>
        <taxon>Pseudomonadati</taxon>
        <taxon>Pseudomonadota</taxon>
        <taxon>Gammaproteobacteria</taxon>
        <taxon>Chromatiales</taxon>
        <taxon>Ectothiorhodospiraceae</taxon>
        <taxon>Candidatus Macondimonas</taxon>
    </lineage>
</organism>
<feature type="binding site" evidence="7">
    <location>
        <begin position="311"/>
        <end position="315"/>
    </location>
    <ligand>
        <name>FMN</name>
        <dbReference type="ChEBI" id="CHEBI:58210"/>
    </ligand>
</feature>
<feature type="binding site" evidence="7">
    <location>
        <begin position="334"/>
        <end position="335"/>
    </location>
    <ligand>
        <name>FMN</name>
        <dbReference type="ChEBI" id="CHEBI:58210"/>
    </ligand>
</feature>
<dbReference type="EMBL" id="SRIO01000004">
    <property type="protein sequence ID" value="TFZ83197.1"/>
    <property type="molecule type" value="Genomic_DNA"/>
</dbReference>
<evidence type="ECO:0000259" key="8">
    <source>
        <dbReference type="PROSITE" id="PS51349"/>
    </source>
</evidence>
<gene>
    <name evidence="9" type="ORF">E4680_03830</name>
</gene>
<feature type="binding site" evidence="7">
    <location>
        <position position="283"/>
    </location>
    <ligand>
        <name>glyoxylate</name>
        <dbReference type="ChEBI" id="CHEBI:36655"/>
    </ligand>
</feature>
<evidence type="ECO:0000256" key="1">
    <source>
        <dbReference type="ARBA" id="ARBA00001917"/>
    </source>
</evidence>
<dbReference type="InterPro" id="IPR008259">
    <property type="entry name" value="FMN_hydac_DH_AS"/>
</dbReference>
<evidence type="ECO:0000256" key="7">
    <source>
        <dbReference type="PIRSR" id="PIRSR000138-2"/>
    </source>
</evidence>
<evidence type="ECO:0000256" key="5">
    <source>
        <dbReference type="ARBA" id="ARBA00024042"/>
    </source>
</evidence>
<feature type="binding site" evidence="7">
    <location>
        <position position="280"/>
    </location>
    <ligand>
        <name>glyoxylate</name>
        <dbReference type="ChEBI" id="CHEBI:36655"/>
    </ligand>
</feature>
<feature type="binding site" evidence="7">
    <location>
        <position position="160"/>
    </location>
    <ligand>
        <name>FMN</name>
        <dbReference type="ChEBI" id="CHEBI:58210"/>
    </ligand>
</feature>
<proteinExistence type="inferred from homology"/>
<dbReference type="PROSITE" id="PS51349">
    <property type="entry name" value="FMN_HYDROXY_ACID_DH_2"/>
    <property type="match status" value="1"/>
</dbReference>
<sequence length="389" mass="42508">MWPDITRCYCIDDLRITAKRSLPKPIFDYLDGGAEDEITMRRNREVFRDYEFSPRVLRNVAQIDLSTQALGVASSMPLICAPTGMSRMFHYLGEVAVARAAHAAGIPYSLSTVSSTALEDIAQLTPGPKFFQLYVMKDRSIAHDLIERCKSAGYQGLYLTADLASLGNRERDLRNGFGRPLEIKIKTGLGALLAPLWLYRLATQPAMRLATLARYLPHDGDAVKNSEFVNEQLDPSLDWDDAIAFREQWGGPFIIKGIQCVEDARKAVEIGASAIVISNHGGRQLDMAPTALSLLPQVVDAVGDQVDVLIDGGIRRGSDVIKAVALGAKACLIGRPYLFGLAAGGEAGVSRALGLLRTEMERVMQLIGCESISALDARYIQRIERVANG</sequence>
<evidence type="ECO:0000256" key="6">
    <source>
        <dbReference type="PIRSR" id="PIRSR000138-1"/>
    </source>
</evidence>
<feature type="binding site" evidence="7">
    <location>
        <position position="134"/>
    </location>
    <ligand>
        <name>glyoxylate</name>
        <dbReference type="ChEBI" id="CHEBI:36655"/>
    </ligand>
</feature>
<comment type="similarity">
    <text evidence="5">Belongs to the FMN-dependent alpha-hydroxy acid dehydrogenase family.</text>
</comment>
<dbReference type="RefSeq" id="WP_135281076.1">
    <property type="nucleotide sequence ID" value="NZ_SRIO01000004.1"/>
</dbReference>
<feature type="binding site" evidence="7">
    <location>
        <position position="132"/>
    </location>
    <ligand>
        <name>glyoxylate</name>
        <dbReference type="ChEBI" id="CHEBI:36655"/>
    </ligand>
</feature>
<dbReference type="Pfam" id="PF01070">
    <property type="entry name" value="FMN_dh"/>
    <property type="match status" value="1"/>
</dbReference>
<dbReference type="PANTHER" id="PTHR10578">
    <property type="entry name" value="S -2-HYDROXY-ACID OXIDASE-RELATED"/>
    <property type="match status" value="1"/>
</dbReference>
<dbReference type="FunFam" id="3.20.20.70:FF:000029">
    <property type="entry name" value="L-lactate dehydrogenase"/>
    <property type="match status" value="1"/>
</dbReference>
<evidence type="ECO:0000256" key="4">
    <source>
        <dbReference type="ARBA" id="ARBA00023002"/>
    </source>
</evidence>
<evidence type="ECO:0000256" key="3">
    <source>
        <dbReference type="ARBA" id="ARBA00022643"/>
    </source>
</evidence>
<keyword evidence="4" id="KW-0560">Oxidoreductase</keyword>
<dbReference type="SUPFAM" id="SSF51395">
    <property type="entry name" value="FMN-linked oxidoreductases"/>
    <property type="match status" value="1"/>
</dbReference>
<feature type="active site" description="Proton acceptor" evidence="6">
    <location>
        <position position="280"/>
    </location>
</feature>
<reference evidence="9 10" key="1">
    <citation type="journal article" date="2019" name="ISME J.">
        <title>Candidatus Macondimonas diazotrophica, a novel gammaproteobacterial genus dominating crude-oil-contaminated coastal sediments.</title>
        <authorList>
            <person name="Karthikeyan S."/>
            <person name="Konstantinidis K."/>
        </authorList>
    </citation>
    <scope>NUCLEOTIDE SEQUENCE [LARGE SCALE GENOMIC DNA]</scope>
    <source>
        <strain evidence="9 10">KTK01</strain>
    </source>
</reference>
<protein>
    <submittedName>
        <fullName evidence="9">Alpha-hydroxy-acid oxidizing protein</fullName>
    </submittedName>
</protein>
<dbReference type="InterPro" id="IPR000262">
    <property type="entry name" value="FMN-dep_DH"/>
</dbReference>
<evidence type="ECO:0000313" key="9">
    <source>
        <dbReference type="EMBL" id="TFZ83197.1"/>
    </source>
</evidence>
<comment type="caution">
    <text evidence="9">The sequence shown here is derived from an EMBL/GenBank/DDBJ whole genome shotgun (WGS) entry which is preliminary data.</text>
</comment>
<dbReference type="GO" id="GO:0016614">
    <property type="term" value="F:oxidoreductase activity, acting on CH-OH group of donors"/>
    <property type="evidence" value="ECO:0007669"/>
    <property type="project" value="UniProtKB-ARBA"/>
</dbReference>
<dbReference type="AlphaFoldDB" id="A0A4Z0FBK0"/>
<dbReference type="Proteomes" id="UP000297890">
    <property type="component" value="Unassembled WGS sequence"/>
</dbReference>
<dbReference type="OrthoDB" id="9770452at2"/>
<dbReference type="InterPro" id="IPR037396">
    <property type="entry name" value="FMN_HAD"/>
</dbReference>
<feature type="binding site" evidence="7">
    <location>
        <begin position="82"/>
        <end position="84"/>
    </location>
    <ligand>
        <name>FMN</name>
        <dbReference type="ChEBI" id="CHEBI:58210"/>
    </ligand>
</feature>
<dbReference type="InterPro" id="IPR013785">
    <property type="entry name" value="Aldolase_TIM"/>
</dbReference>
<dbReference type="GO" id="GO:0010181">
    <property type="term" value="F:FMN binding"/>
    <property type="evidence" value="ECO:0007669"/>
    <property type="project" value="InterPro"/>
</dbReference>
<keyword evidence="2 7" id="KW-0285">Flavoprotein</keyword>
<dbReference type="PANTHER" id="PTHR10578:SF107">
    <property type="entry name" value="2-HYDROXYACID OXIDASE 1"/>
    <property type="match status" value="1"/>
</dbReference>
<keyword evidence="3 7" id="KW-0288">FMN</keyword>
<dbReference type="PROSITE" id="PS00557">
    <property type="entry name" value="FMN_HYDROXY_ACID_DH_1"/>
    <property type="match status" value="1"/>
</dbReference>
<evidence type="ECO:0000313" key="10">
    <source>
        <dbReference type="Proteomes" id="UP000297890"/>
    </source>
</evidence>
<dbReference type="CDD" id="cd02809">
    <property type="entry name" value="alpha_hydroxyacid_oxid_FMN"/>
    <property type="match status" value="1"/>
</dbReference>
<evidence type="ECO:0000256" key="2">
    <source>
        <dbReference type="ARBA" id="ARBA00022630"/>
    </source>
</evidence>
<dbReference type="InterPro" id="IPR012133">
    <property type="entry name" value="Alpha-hydoxy_acid_DH_FMN"/>
</dbReference>
<feature type="binding site" evidence="7">
    <location>
        <position position="169"/>
    </location>
    <ligand>
        <name>glyoxylate</name>
        <dbReference type="ChEBI" id="CHEBI:36655"/>
    </ligand>
</feature>